<dbReference type="AlphaFoldDB" id="A0A1G9JJJ7"/>
<dbReference type="RefSeq" id="WP_084335692.1">
    <property type="nucleotide sequence ID" value="NZ_FNFD01000019.1"/>
</dbReference>
<reference evidence="1 2" key="1">
    <citation type="submission" date="2016-10" db="EMBL/GenBank/DDBJ databases">
        <authorList>
            <person name="de Groot N.N."/>
        </authorList>
    </citation>
    <scope>NUCLEOTIDE SEQUENCE [LARGE SCALE GENOMIC DNA]</scope>
    <source>
        <strain evidence="1 2">JCM 21544</strain>
    </source>
</reference>
<name>A0A1G9JJJ7_9PSED</name>
<organism evidence="1 2">
    <name type="scientific">Pseudomonas indica</name>
    <dbReference type="NCBI Taxonomy" id="137658"/>
    <lineage>
        <taxon>Bacteria</taxon>
        <taxon>Pseudomonadati</taxon>
        <taxon>Pseudomonadota</taxon>
        <taxon>Gammaproteobacteria</taxon>
        <taxon>Pseudomonadales</taxon>
        <taxon>Pseudomonadaceae</taxon>
        <taxon>Pseudomonas</taxon>
    </lineage>
</organism>
<protein>
    <submittedName>
        <fullName evidence="1">Uncharacterized protein</fullName>
    </submittedName>
</protein>
<dbReference type="EMBL" id="FNFD01000019">
    <property type="protein sequence ID" value="SDL37462.1"/>
    <property type="molecule type" value="Genomic_DNA"/>
</dbReference>
<keyword evidence="2" id="KW-1185">Reference proteome</keyword>
<dbReference type="Proteomes" id="UP000198706">
    <property type="component" value="Unassembled WGS sequence"/>
</dbReference>
<sequence>MGVKKLYGLADVKSAIDMANNHYYRTFLRVRSDVSNEDFGQLRVRVPRDASNNPIDPMAWQGRGSDVGHAFRHVQETATAGKSTYENEQEMLRCTCDALNSHTGQQKLGDLDNANPSGDEHGMGVNRKIVAPLRICSYGYPTGSTVKKRIRSVVVEVMKLGSDTLWIHSTYPNRFET</sequence>
<evidence type="ECO:0000313" key="1">
    <source>
        <dbReference type="EMBL" id="SDL37462.1"/>
    </source>
</evidence>
<accession>A0A1G9JJJ7</accession>
<proteinExistence type="predicted"/>
<gene>
    <name evidence="1" type="ORF">SAMN05216186_11974</name>
</gene>
<evidence type="ECO:0000313" key="2">
    <source>
        <dbReference type="Proteomes" id="UP000198706"/>
    </source>
</evidence>